<feature type="compositionally biased region" description="Basic residues" evidence="1">
    <location>
        <begin position="317"/>
        <end position="329"/>
    </location>
</feature>
<comment type="caution">
    <text evidence="2">The sequence shown here is derived from an EMBL/GenBank/DDBJ whole genome shotgun (WGS) entry which is preliminary data.</text>
</comment>
<sequence length="355" mass="37303">MASRSPGGNEKCRKPERSALTASCLRPSNGKGQSNDLRNRYPSLGSPNRSTGPLASTRVPRPTAEHSKEPVSPCGVSQYTVAPFKQNESALQWEEWPPDRARTPKKGVPHCCALSESPRSQPALPPPGLCYLSPAASSRISTALVLQGKLASPPGHHSGGGARNAKARLPQLSTHRGLTPSIAVVLRANLFYAGLAPDPELGQLLTRPSASPGPPSPRAPGGYSGGESKGPQGPTKSLRPWGRGIPSAPQGHEGRGPTKPLIGPQALPRSRPTRSPGAVPGLHVCPPFNLRARARPPTGPPAQISSPAPAAHSLPGRQKRPRGSPRGAHRSAPASTAYRRSKTDKQPRARQSLTR</sequence>
<feature type="compositionally biased region" description="Polar residues" evidence="1">
    <location>
        <begin position="45"/>
        <end position="54"/>
    </location>
</feature>
<evidence type="ECO:0000313" key="2">
    <source>
        <dbReference type="EMBL" id="KAJ1106424.1"/>
    </source>
</evidence>
<evidence type="ECO:0000313" key="3">
    <source>
        <dbReference type="Proteomes" id="UP001066276"/>
    </source>
</evidence>
<name>A0AAV7MTC5_PLEWA</name>
<gene>
    <name evidence="2" type="ORF">NDU88_003825</name>
</gene>
<dbReference type="EMBL" id="JANPWB010000013">
    <property type="protein sequence ID" value="KAJ1106424.1"/>
    <property type="molecule type" value="Genomic_DNA"/>
</dbReference>
<feature type="region of interest" description="Disordered" evidence="1">
    <location>
        <begin position="203"/>
        <end position="355"/>
    </location>
</feature>
<evidence type="ECO:0000256" key="1">
    <source>
        <dbReference type="SAM" id="MobiDB-lite"/>
    </source>
</evidence>
<feature type="compositionally biased region" description="Low complexity" evidence="1">
    <location>
        <begin position="301"/>
        <end position="313"/>
    </location>
</feature>
<dbReference type="Proteomes" id="UP001066276">
    <property type="component" value="Chromosome 9"/>
</dbReference>
<keyword evidence="3" id="KW-1185">Reference proteome</keyword>
<organism evidence="2 3">
    <name type="scientific">Pleurodeles waltl</name>
    <name type="common">Iberian ribbed newt</name>
    <dbReference type="NCBI Taxonomy" id="8319"/>
    <lineage>
        <taxon>Eukaryota</taxon>
        <taxon>Metazoa</taxon>
        <taxon>Chordata</taxon>
        <taxon>Craniata</taxon>
        <taxon>Vertebrata</taxon>
        <taxon>Euteleostomi</taxon>
        <taxon>Amphibia</taxon>
        <taxon>Batrachia</taxon>
        <taxon>Caudata</taxon>
        <taxon>Salamandroidea</taxon>
        <taxon>Salamandridae</taxon>
        <taxon>Pleurodelinae</taxon>
        <taxon>Pleurodeles</taxon>
    </lineage>
</organism>
<proteinExistence type="predicted"/>
<feature type="region of interest" description="Disordered" evidence="1">
    <location>
        <begin position="1"/>
        <end position="76"/>
    </location>
</feature>
<feature type="region of interest" description="Disordered" evidence="1">
    <location>
        <begin position="94"/>
        <end position="126"/>
    </location>
</feature>
<protein>
    <submittedName>
        <fullName evidence="2">Uncharacterized protein</fullName>
    </submittedName>
</protein>
<dbReference type="AlphaFoldDB" id="A0AAV7MTC5"/>
<reference evidence="2" key="1">
    <citation type="journal article" date="2022" name="bioRxiv">
        <title>Sequencing and chromosome-scale assembly of the giantPleurodeles waltlgenome.</title>
        <authorList>
            <person name="Brown T."/>
            <person name="Elewa A."/>
            <person name="Iarovenko S."/>
            <person name="Subramanian E."/>
            <person name="Araus A.J."/>
            <person name="Petzold A."/>
            <person name="Susuki M."/>
            <person name="Suzuki K.-i.T."/>
            <person name="Hayashi T."/>
            <person name="Toyoda A."/>
            <person name="Oliveira C."/>
            <person name="Osipova E."/>
            <person name="Leigh N.D."/>
            <person name="Simon A."/>
            <person name="Yun M.H."/>
        </authorList>
    </citation>
    <scope>NUCLEOTIDE SEQUENCE</scope>
    <source>
        <strain evidence="2">20211129_DDA</strain>
        <tissue evidence="2">Liver</tissue>
    </source>
</reference>
<accession>A0AAV7MTC5</accession>